<dbReference type="EC" id="2.7.7.23" evidence="1"/>
<evidence type="ECO:0000256" key="1">
    <source>
        <dbReference type="ARBA" id="ARBA00012457"/>
    </source>
</evidence>
<evidence type="ECO:0000259" key="5">
    <source>
        <dbReference type="Pfam" id="PF12804"/>
    </source>
</evidence>
<dbReference type="SUPFAM" id="SSF53448">
    <property type="entry name" value="Nucleotide-diphospho-sugar transferases"/>
    <property type="match status" value="1"/>
</dbReference>
<reference evidence="6" key="1">
    <citation type="journal article" date="2020" name="Nature">
        <title>Giant virus diversity and host interactions through global metagenomics.</title>
        <authorList>
            <person name="Schulz F."/>
            <person name="Roux S."/>
            <person name="Paez-Espino D."/>
            <person name="Jungbluth S."/>
            <person name="Walsh D.A."/>
            <person name="Denef V.J."/>
            <person name="McMahon K.D."/>
            <person name="Konstantinidis K.T."/>
            <person name="Eloe-Fadrosh E.A."/>
            <person name="Kyrpides N.C."/>
            <person name="Woyke T."/>
        </authorList>
    </citation>
    <scope>NUCLEOTIDE SEQUENCE</scope>
    <source>
        <strain evidence="6">GVMAG-S-ERX555965-48</strain>
    </source>
</reference>
<keyword evidence="3" id="KW-0548">Nucleotidyltransferase</keyword>
<dbReference type="InterPro" id="IPR029044">
    <property type="entry name" value="Nucleotide-diphossugar_trans"/>
</dbReference>
<dbReference type="Gene3D" id="3.90.550.10">
    <property type="entry name" value="Spore Coat Polysaccharide Biosynthesis Protein SpsA, Chain A"/>
    <property type="match status" value="1"/>
</dbReference>
<name>A0A6C0AX65_9ZZZZ</name>
<comment type="catalytic activity">
    <reaction evidence="4">
        <text>N-acetyl-alpha-D-glucosamine 1-phosphate + UTP + H(+) = UDP-N-acetyl-alpha-D-glucosamine + diphosphate</text>
        <dbReference type="Rhea" id="RHEA:13509"/>
        <dbReference type="ChEBI" id="CHEBI:15378"/>
        <dbReference type="ChEBI" id="CHEBI:33019"/>
        <dbReference type="ChEBI" id="CHEBI:46398"/>
        <dbReference type="ChEBI" id="CHEBI:57705"/>
        <dbReference type="ChEBI" id="CHEBI:57776"/>
        <dbReference type="EC" id="2.7.7.23"/>
    </reaction>
</comment>
<protein>
    <recommendedName>
        <fullName evidence="1">UDP-N-acetylglucosamine diphosphorylase</fullName>
        <ecNumber evidence="1">2.7.7.23</ecNumber>
    </recommendedName>
</protein>
<accession>A0A6C0AX65</accession>
<dbReference type="GO" id="GO:0003977">
    <property type="term" value="F:UDP-N-acetylglucosamine diphosphorylase activity"/>
    <property type="evidence" value="ECO:0007669"/>
    <property type="project" value="UniProtKB-EC"/>
</dbReference>
<dbReference type="AlphaFoldDB" id="A0A6C0AX65"/>
<dbReference type="EMBL" id="MN738782">
    <property type="protein sequence ID" value="QHS84338.1"/>
    <property type="molecule type" value="Genomic_DNA"/>
</dbReference>
<organism evidence="6">
    <name type="scientific">viral metagenome</name>
    <dbReference type="NCBI Taxonomy" id="1070528"/>
    <lineage>
        <taxon>unclassified sequences</taxon>
        <taxon>metagenomes</taxon>
        <taxon>organismal metagenomes</taxon>
    </lineage>
</organism>
<dbReference type="Pfam" id="PF12804">
    <property type="entry name" value="NTP_transf_3"/>
    <property type="match status" value="1"/>
</dbReference>
<dbReference type="PANTHER" id="PTHR43584">
    <property type="entry name" value="NUCLEOTIDYL TRANSFERASE"/>
    <property type="match status" value="1"/>
</dbReference>
<dbReference type="PANTHER" id="PTHR43584:SF3">
    <property type="entry name" value="BIFUNCTIONAL PROTEIN GLMU"/>
    <property type="match status" value="1"/>
</dbReference>
<feature type="domain" description="MobA-like NTP transferase" evidence="5">
    <location>
        <begin position="5"/>
        <end position="142"/>
    </location>
</feature>
<sequence>MSNIVIILAGGLGKRMNSDLPKVCHTFQSIPMIVRVYNEATKTNSSKILIVVGKYKGVIKTTLERYNIIENINYEFYFQETPLGTGHAVLCCRDYLKKYENSNVLILCGDTPLITSELMSKILYDLNQIRCVTTCYNDPKSYGRIIRYNGIFEKITEYKDCNESEKLINEVNSGIYAIKSELLVKYLPMINNNNAQNEYYLTDIIELIKTHENIIIETYIVSTMQQYQVEGINSKEDMERLEKIY</sequence>
<dbReference type="InterPro" id="IPR025877">
    <property type="entry name" value="MobA-like_NTP_Trfase"/>
</dbReference>
<evidence type="ECO:0000256" key="3">
    <source>
        <dbReference type="ARBA" id="ARBA00022695"/>
    </source>
</evidence>
<dbReference type="CDD" id="cd02540">
    <property type="entry name" value="GT2_GlmU_N_bac"/>
    <property type="match status" value="1"/>
</dbReference>
<dbReference type="InterPro" id="IPR050065">
    <property type="entry name" value="GlmU-like"/>
</dbReference>
<evidence type="ECO:0000256" key="4">
    <source>
        <dbReference type="ARBA" id="ARBA00048493"/>
    </source>
</evidence>
<keyword evidence="2" id="KW-0808">Transferase</keyword>
<evidence type="ECO:0000256" key="2">
    <source>
        <dbReference type="ARBA" id="ARBA00022679"/>
    </source>
</evidence>
<evidence type="ECO:0000313" key="6">
    <source>
        <dbReference type="EMBL" id="QHS84338.1"/>
    </source>
</evidence>
<proteinExistence type="predicted"/>